<gene>
    <name evidence="3" type="ORF">AXX12_08155</name>
</gene>
<dbReference type="PANTHER" id="PTHR43308:SF1">
    <property type="entry name" value="OUTER MEMBRANE PROTEIN ALPHA"/>
    <property type="match status" value="1"/>
</dbReference>
<accession>A0A154BR07</accession>
<protein>
    <submittedName>
        <fullName evidence="3">S-layer protein</fullName>
    </submittedName>
</protein>
<dbReference type="RefSeq" id="WP_066241793.1">
    <property type="nucleotide sequence ID" value="NZ_LSGP01000017.1"/>
</dbReference>
<evidence type="ECO:0000256" key="1">
    <source>
        <dbReference type="SAM" id="SignalP"/>
    </source>
</evidence>
<dbReference type="OrthoDB" id="5845122at2"/>
<keyword evidence="1" id="KW-0732">Signal</keyword>
<dbReference type="STRING" id="1794912.AXX12_08155"/>
<dbReference type="SUPFAM" id="SSF56935">
    <property type="entry name" value="Porins"/>
    <property type="match status" value="1"/>
</dbReference>
<feature type="chain" id="PRO_5007594921" evidence="1">
    <location>
        <begin position="25"/>
        <end position="390"/>
    </location>
</feature>
<reference evidence="3 4" key="1">
    <citation type="submission" date="2016-02" db="EMBL/GenBank/DDBJ databases">
        <title>Anaerosporomusa subterraneum gen. nov., sp. nov., a spore-forming obligate anaerobe isolated from saprolite.</title>
        <authorList>
            <person name="Choi J.K."/>
            <person name="Shah M."/>
            <person name="Yee N."/>
        </authorList>
    </citation>
    <scope>NUCLEOTIDE SEQUENCE [LARGE SCALE GENOMIC DNA]</scope>
    <source>
        <strain evidence="3 4">RU4</strain>
    </source>
</reference>
<dbReference type="InterPro" id="IPR001119">
    <property type="entry name" value="SLH_dom"/>
</dbReference>
<keyword evidence="4" id="KW-1185">Reference proteome</keyword>
<feature type="signal peptide" evidence="1">
    <location>
        <begin position="1"/>
        <end position="24"/>
    </location>
</feature>
<dbReference type="PANTHER" id="PTHR43308">
    <property type="entry name" value="OUTER MEMBRANE PROTEIN ALPHA-RELATED"/>
    <property type="match status" value="1"/>
</dbReference>
<dbReference type="EMBL" id="LSGP01000017">
    <property type="protein sequence ID" value="KYZ76397.1"/>
    <property type="molecule type" value="Genomic_DNA"/>
</dbReference>
<dbReference type="AlphaFoldDB" id="A0A154BR07"/>
<sequence length="390" mass="42089">MKKSLLRAAITTALTVAFAVPAFANPFSDVPSNHWAYKAVNDLQKAGIVEGYNGKFDGSKNMTRYEMAQIVAKAMTKAQTDDQKGTVDKLSKEFAVELMNLGVKVDGLEKKVDNMVKVSGDARVRYFDTDNSDANDAGSITDYRARVSFDGKINDNMKFNARLSSGNADAEGASKGINLDTANVTFKTYALENTVGRQDIKLGSGYIMDAQMNGLASKVGGLKVFGGNATQNFSTTKDANQVETVYGAEYAMNLGGAKITADYLNNADTDEEIYGANISGKIMNGVTATAEYFKNNDLDADSKAYGVKLNKLGLSATYRDVEAGGLTAYSALNNNHFNEAMNEGGFKGMEYQLDRELAKNTVLTVKHQDFEKQDGAELAGRTSAVVNVKF</sequence>
<feature type="domain" description="SLH" evidence="2">
    <location>
        <begin position="23"/>
        <end position="85"/>
    </location>
</feature>
<evidence type="ECO:0000259" key="2">
    <source>
        <dbReference type="PROSITE" id="PS51272"/>
    </source>
</evidence>
<organism evidence="3 4">
    <name type="scientific">Anaerosporomusa subterranea</name>
    <dbReference type="NCBI Taxonomy" id="1794912"/>
    <lineage>
        <taxon>Bacteria</taxon>
        <taxon>Bacillati</taxon>
        <taxon>Bacillota</taxon>
        <taxon>Negativicutes</taxon>
        <taxon>Acetonemataceae</taxon>
        <taxon>Anaerosporomusa</taxon>
    </lineage>
</organism>
<dbReference type="PROSITE" id="PS51272">
    <property type="entry name" value="SLH"/>
    <property type="match status" value="1"/>
</dbReference>
<name>A0A154BR07_ANASB</name>
<comment type="caution">
    <text evidence="3">The sequence shown here is derived from an EMBL/GenBank/DDBJ whole genome shotgun (WGS) entry which is preliminary data.</text>
</comment>
<evidence type="ECO:0000313" key="4">
    <source>
        <dbReference type="Proteomes" id="UP000076268"/>
    </source>
</evidence>
<proteinExistence type="predicted"/>
<dbReference type="InterPro" id="IPR051465">
    <property type="entry name" value="Cell_Envelope_Struct_Comp"/>
</dbReference>
<dbReference type="Pfam" id="PF00395">
    <property type="entry name" value="SLH"/>
    <property type="match status" value="1"/>
</dbReference>
<dbReference type="Proteomes" id="UP000076268">
    <property type="component" value="Unassembled WGS sequence"/>
</dbReference>
<evidence type="ECO:0000313" key="3">
    <source>
        <dbReference type="EMBL" id="KYZ76397.1"/>
    </source>
</evidence>